<dbReference type="Gene3D" id="3.40.190.10">
    <property type="entry name" value="Periplasmic binding protein-like II"/>
    <property type="match status" value="2"/>
</dbReference>
<organism evidence="6 7">
    <name type="scientific">Paenibacillus campinasensis</name>
    <dbReference type="NCBI Taxonomy" id="66347"/>
    <lineage>
        <taxon>Bacteria</taxon>
        <taxon>Bacillati</taxon>
        <taxon>Bacillota</taxon>
        <taxon>Bacilli</taxon>
        <taxon>Bacillales</taxon>
        <taxon>Paenibacillaceae</taxon>
        <taxon>Paenibacillus</taxon>
    </lineage>
</organism>
<comment type="subcellular location">
    <subcellularLocation>
        <location evidence="1">Cell envelope</location>
    </subcellularLocation>
</comment>
<keyword evidence="3" id="KW-0732">Signal</keyword>
<dbReference type="Pfam" id="PF00497">
    <property type="entry name" value="SBP_bac_3"/>
    <property type="match status" value="1"/>
</dbReference>
<dbReference type="SMART" id="SM00062">
    <property type="entry name" value="PBPb"/>
    <property type="match status" value="1"/>
</dbReference>
<comment type="similarity">
    <text evidence="2 4">Belongs to the bacterial solute-binding protein 3 family.</text>
</comment>
<dbReference type="PROSITE" id="PS01039">
    <property type="entry name" value="SBP_BACTERIAL_3"/>
    <property type="match status" value="1"/>
</dbReference>
<dbReference type="SUPFAM" id="SSF53850">
    <property type="entry name" value="Periplasmic binding protein-like II"/>
    <property type="match status" value="1"/>
</dbReference>
<evidence type="ECO:0000313" key="6">
    <source>
        <dbReference type="EMBL" id="MUG64463.1"/>
    </source>
</evidence>
<dbReference type="PANTHER" id="PTHR35936:SF35">
    <property type="entry name" value="L-CYSTINE-BINDING PROTEIN TCYJ"/>
    <property type="match status" value="1"/>
</dbReference>
<evidence type="ECO:0000256" key="1">
    <source>
        <dbReference type="ARBA" id="ARBA00004196"/>
    </source>
</evidence>
<dbReference type="InterPro" id="IPR001638">
    <property type="entry name" value="Solute-binding_3/MltF_N"/>
</dbReference>
<evidence type="ECO:0000256" key="3">
    <source>
        <dbReference type="ARBA" id="ARBA00022729"/>
    </source>
</evidence>
<comment type="caution">
    <text evidence="6">The sequence shown here is derived from an EMBL/GenBank/DDBJ whole genome shotgun (WGS) entry which is preliminary data.</text>
</comment>
<protein>
    <submittedName>
        <fullName evidence="6">Transporter substrate-binding domain-containing protein</fullName>
    </submittedName>
</protein>
<sequence>MSGRGSRSRRWYMNIILLLVLTCMLLPGCVPRSHDRVPTPNMGVRPYRINTGGLLQDAVERGTLRIGIERDYPPFSYHDAEGRLKGFDVDIAEEVAYHMELNPEFIEMSWEQLLPGLSEGVYDVVFDEIAVRDDRRQLYDFSHAYMTSFPVVVVRDEETRIRSFSDLKGQRTAVPIVGSYRDIAEQIGADIREVQHAEQGARQLMEGAVDAAVMDNLSAANLMLQFPDRKLRTVQSSDHVYQVCAAMTKGNNDLLAAIDNALLTMKSDGTYAAIWEKYFGSTPSNDQRMPEEQQQP</sequence>
<gene>
    <name evidence="6" type="ORF">GNP94_00405</name>
</gene>
<name>A0ABW9SU07_9BACL</name>
<evidence type="ECO:0000256" key="4">
    <source>
        <dbReference type="RuleBase" id="RU003744"/>
    </source>
</evidence>
<feature type="domain" description="Solute-binding protein family 3/N-terminal" evidence="5">
    <location>
        <begin position="63"/>
        <end position="282"/>
    </location>
</feature>
<evidence type="ECO:0000256" key="2">
    <source>
        <dbReference type="ARBA" id="ARBA00010333"/>
    </source>
</evidence>
<dbReference type="Proteomes" id="UP000435177">
    <property type="component" value="Unassembled WGS sequence"/>
</dbReference>
<dbReference type="EMBL" id="WOAA01000001">
    <property type="protein sequence ID" value="MUG64463.1"/>
    <property type="molecule type" value="Genomic_DNA"/>
</dbReference>
<proteinExistence type="inferred from homology"/>
<dbReference type="PANTHER" id="PTHR35936">
    <property type="entry name" value="MEMBRANE-BOUND LYTIC MUREIN TRANSGLYCOSYLASE F"/>
    <property type="match status" value="1"/>
</dbReference>
<dbReference type="InterPro" id="IPR018313">
    <property type="entry name" value="SBP_3_CS"/>
</dbReference>
<evidence type="ECO:0000313" key="7">
    <source>
        <dbReference type="Proteomes" id="UP000435177"/>
    </source>
</evidence>
<keyword evidence="7" id="KW-1185">Reference proteome</keyword>
<accession>A0ABW9SU07</accession>
<reference evidence="6 7" key="1">
    <citation type="submission" date="2019-11" db="EMBL/GenBank/DDBJ databases">
        <title>Draft genome sequences of five Paenibacillus species of dairy origin.</title>
        <authorList>
            <person name="Olajide A.M."/>
            <person name="Chen S."/>
            <person name="Lapointe G."/>
        </authorList>
    </citation>
    <scope>NUCLEOTIDE SEQUENCE [LARGE SCALE GENOMIC DNA]</scope>
    <source>
        <strain evidence="6 7">3CS1</strain>
    </source>
</reference>
<evidence type="ECO:0000259" key="5">
    <source>
        <dbReference type="SMART" id="SM00062"/>
    </source>
</evidence>